<dbReference type="GO" id="GO:0042797">
    <property type="term" value="P:tRNA transcription by RNA polymerase III"/>
    <property type="evidence" value="ECO:0007669"/>
    <property type="project" value="TreeGrafter"/>
</dbReference>
<keyword evidence="3 4" id="KW-0808">Transferase</keyword>
<dbReference type="HAMAP" id="MF_00192">
    <property type="entry name" value="RNApol_arch_Rpo6"/>
    <property type="match status" value="1"/>
</dbReference>
<dbReference type="InterPro" id="IPR006110">
    <property type="entry name" value="Pol_omega/Rpo6/RPB6"/>
</dbReference>
<evidence type="ECO:0000256" key="2">
    <source>
        <dbReference type="ARBA" id="ARBA00023163"/>
    </source>
</evidence>
<dbReference type="AlphaFoldDB" id="A0A1V6N380"/>
<keyword evidence="1 3" id="KW-0240">DNA-directed RNA polymerase</keyword>
<comment type="subunit">
    <text evidence="3">Part of the RNA polymerase complex.</text>
</comment>
<sequence length="62" mass="6894">MATNKLTRFEKARLLGARALQLSMGAKPLVKVSESIDPIDIAALELENKVLPLDVKKNEYNK</sequence>
<dbReference type="GO" id="GO:0005737">
    <property type="term" value="C:cytoplasm"/>
    <property type="evidence" value="ECO:0007669"/>
    <property type="project" value="UniProtKB-SubCell"/>
</dbReference>
<evidence type="ECO:0000313" key="5">
    <source>
        <dbReference type="Proteomes" id="UP000191661"/>
    </source>
</evidence>
<accession>A0A1V6N380</accession>
<keyword evidence="5" id="KW-1185">Reference proteome</keyword>
<dbReference type="Proteomes" id="UP000191661">
    <property type="component" value="Unassembled WGS sequence"/>
</dbReference>
<dbReference type="Pfam" id="PF01192">
    <property type="entry name" value="RNA_pol_Rpb6"/>
    <property type="match status" value="1"/>
</dbReference>
<comment type="caution">
    <text evidence="4">The sequence shown here is derived from an EMBL/GenBank/DDBJ whole genome shotgun (WGS) entry which is preliminary data.</text>
</comment>
<dbReference type="PANTHER" id="PTHR47227:SF5">
    <property type="entry name" value="DNA-DIRECTED RNA POLYMERASES I, II, AND III SUBUNIT RPABC2"/>
    <property type="match status" value="1"/>
</dbReference>
<evidence type="ECO:0000256" key="1">
    <source>
        <dbReference type="ARBA" id="ARBA00022478"/>
    </source>
</evidence>
<name>A0A1V6N380_METAZ</name>
<dbReference type="Gene3D" id="3.90.940.10">
    <property type="match status" value="1"/>
</dbReference>
<gene>
    <name evidence="3 4" type="primary">rpoK</name>
    <name evidence="3" type="synonym">rpo6</name>
    <name evidence="4" type="ORF">MBBAR_6c01720</name>
</gene>
<proteinExistence type="inferred from homology"/>
<comment type="catalytic activity">
    <reaction evidence="3">
        <text>RNA(n) + a ribonucleoside 5'-triphosphate = RNA(n+1) + diphosphate</text>
        <dbReference type="Rhea" id="RHEA:21248"/>
        <dbReference type="Rhea" id="RHEA-COMP:14527"/>
        <dbReference type="Rhea" id="RHEA-COMP:17342"/>
        <dbReference type="ChEBI" id="CHEBI:33019"/>
        <dbReference type="ChEBI" id="CHEBI:61557"/>
        <dbReference type="ChEBI" id="CHEBI:140395"/>
        <dbReference type="EC" id="2.7.7.6"/>
    </reaction>
</comment>
<dbReference type="InterPro" id="IPR036161">
    <property type="entry name" value="RPB6/omega-like_sf"/>
</dbReference>
<evidence type="ECO:0000256" key="3">
    <source>
        <dbReference type="HAMAP-Rule" id="MF_00192"/>
    </source>
</evidence>
<reference evidence="4 5" key="1">
    <citation type="submission" date="2014-12" db="EMBL/GenBank/DDBJ databases">
        <title>Genome sequence of Methanobrevibacter arboriphilicus DH1, DSM1125.</title>
        <authorList>
            <person name="Poehlein A."/>
            <person name="Thauer R.K."/>
            <person name="Seedorf H."/>
            <person name="Daniel R."/>
        </authorList>
    </citation>
    <scope>NUCLEOTIDE SEQUENCE [LARGE SCALE GENOMIC DNA]</scope>
    <source>
        <strain evidence="4 5">DH1</strain>
    </source>
</reference>
<dbReference type="GO" id="GO:0000428">
    <property type="term" value="C:DNA-directed RNA polymerase complex"/>
    <property type="evidence" value="ECO:0007669"/>
    <property type="project" value="UniProtKB-KW"/>
</dbReference>
<organism evidence="4 5">
    <name type="scientific">Methanobrevibacter arboriphilus JCM 13429 = DSM 1125</name>
    <dbReference type="NCBI Taxonomy" id="1300164"/>
    <lineage>
        <taxon>Archaea</taxon>
        <taxon>Methanobacteriati</taxon>
        <taxon>Methanobacteriota</taxon>
        <taxon>Methanomada group</taxon>
        <taxon>Methanobacteria</taxon>
        <taxon>Methanobacteriales</taxon>
        <taxon>Methanobacteriaceae</taxon>
        <taxon>Methanobrevibacter</taxon>
    </lineage>
</organism>
<dbReference type="PROSITE" id="PS01111">
    <property type="entry name" value="RNA_POL_K_14KD"/>
    <property type="match status" value="1"/>
</dbReference>
<dbReference type="InterPro" id="IPR006111">
    <property type="entry name" value="Rpo6/Rpb6"/>
</dbReference>
<dbReference type="GeneID" id="66132743"/>
<dbReference type="PANTHER" id="PTHR47227">
    <property type="entry name" value="DNA-DIRECTED RNA POLYMERASE SUBUNIT K"/>
    <property type="match status" value="1"/>
</dbReference>
<dbReference type="RefSeq" id="WP_042701467.1">
    <property type="nucleotide sequence ID" value="NZ_BBET01000391.1"/>
</dbReference>
<dbReference type="EC" id="2.7.7.6" evidence="3"/>
<dbReference type="GO" id="GO:0003899">
    <property type="term" value="F:DNA-directed RNA polymerase activity"/>
    <property type="evidence" value="ECO:0007669"/>
    <property type="project" value="UniProtKB-UniRule"/>
</dbReference>
<comment type="subcellular location">
    <subcellularLocation>
        <location evidence="3">Cytoplasm</location>
    </subcellularLocation>
</comment>
<dbReference type="GO" id="GO:0006366">
    <property type="term" value="P:transcription by RNA polymerase II"/>
    <property type="evidence" value="ECO:0007669"/>
    <property type="project" value="TreeGrafter"/>
</dbReference>
<dbReference type="SUPFAM" id="SSF63562">
    <property type="entry name" value="RPB6/omega subunit-like"/>
    <property type="match status" value="1"/>
</dbReference>
<comment type="similarity">
    <text evidence="3">Belongs to the archaeal Rpo6/eukaryotic RPB6 RNA polymerase subunit family.</text>
</comment>
<dbReference type="NCBIfam" id="NF002208">
    <property type="entry name" value="PRK01099.1-3"/>
    <property type="match status" value="1"/>
</dbReference>
<dbReference type="PIRSF" id="PIRSF000778">
    <property type="entry name" value="RpoK/RPB6"/>
    <property type="match status" value="1"/>
</dbReference>
<dbReference type="OrthoDB" id="10567at2157"/>
<comment type="function">
    <text evidence="3">DNA-dependent RNA polymerase (RNAP) catalyzes the transcription of DNA into RNA using the four ribonucleoside triphosphates as substrates.</text>
</comment>
<dbReference type="InterPro" id="IPR020708">
    <property type="entry name" value="DNA-dir_RNA_polK_14-18kDa_CS"/>
</dbReference>
<dbReference type="GO" id="GO:0003677">
    <property type="term" value="F:DNA binding"/>
    <property type="evidence" value="ECO:0007669"/>
    <property type="project" value="UniProtKB-UniRule"/>
</dbReference>
<dbReference type="EMBL" id="JXMW01000006">
    <property type="protein sequence ID" value="OQD59062.1"/>
    <property type="molecule type" value="Genomic_DNA"/>
</dbReference>
<keyword evidence="2 3" id="KW-0804">Transcription</keyword>
<keyword evidence="3" id="KW-0963">Cytoplasm</keyword>
<keyword evidence="3 4" id="KW-0548">Nucleotidyltransferase</keyword>
<dbReference type="GO" id="GO:0006360">
    <property type="term" value="P:transcription by RNA polymerase I"/>
    <property type="evidence" value="ECO:0007669"/>
    <property type="project" value="TreeGrafter"/>
</dbReference>
<protein>
    <recommendedName>
        <fullName evidence="3">DNA-directed RNA polymerase subunit Rpo6</fullName>
        <ecNumber evidence="3">2.7.7.6</ecNumber>
    </recommendedName>
    <alternativeName>
        <fullName evidence="3">DNA-directed RNA polymerase subunit K</fullName>
    </alternativeName>
</protein>
<evidence type="ECO:0000313" key="4">
    <source>
        <dbReference type="EMBL" id="OQD59062.1"/>
    </source>
</evidence>